<dbReference type="EMBL" id="BART01041140">
    <property type="protein sequence ID" value="GAH23506.1"/>
    <property type="molecule type" value="Genomic_DNA"/>
</dbReference>
<dbReference type="AlphaFoldDB" id="X1DR89"/>
<feature type="non-terminal residue" evidence="1">
    <location>
        <position position="1"/>
    </location>
</feature>
<proteinExistence type="predicted"/>
<accession>X1DR89</accession>
<protein>
    <submittedName>
        <fullName evidence="1">Uncharacterized protein</fullName>
    </submittedName>
</protein>
<reference evidence="1" key="1">
    <citation type="journal article" date="2014" name="Front. Microbiol.">
        <title>High frequency of phylogenetically diverse reductive dehalogenase-homologous genes in deep subseafloor sedimentary metagenomes.</title>
        <authorList>
            <person name="Kawai M."/>
            <person name="Futagami T."/>
            <person name="Toyoda A."/>
            <person name="Takaki Y."/>
            <person name="Nishi S."/>
            <person name="Hori S."/>
            <person name="Arai W."/>
            <person name="Tsubouchi T."/>
            <person name="Morono Y."/>
            <person name="Uchiyama I."/>
            <person name="Ito T."/>
            <person name="Fujiyama A."/>
            <person name="Inagaki F."/>
            <person name="Takami H."/>
        </authorList>
    </citation>
    <scope>NUCLEOTIDE SEQUENCE</scope>
    <source>
        <strain evidence="1">Expedition CK06-06</strain>
    </source>
</reference>
<organism evidence="1">
    <name type="scientific">marine sediment metagenome</name>
    <dbReference type="NCBI Taxonomy" id="412755"/>
    <lineage>
        <taxon>unclassified sequences</taxon>
        <taxon>metagenomes</taxon>
        <taxon>ecological metagenomes</taxon>
    </lineage>
</organism>
<sequence length="43" mass="5025">CLYLTRKEDKNDYFRKSKKYQSLADLGYYTPGSKNEKGGEKSN</sequence>
<comment type="caution">
    <text evidence="1">The sequence shown here is derived from an EMBL/GenBank/DDBJ whole genome shotgun (WGS) entry which is preliminary data.</text>
</comment>
<evidence type="ECO:0000313" key="1">
    <source>
        <dbReference type="EMBL" id="GAH23506.1"/>
    </source>
</evidence>
<name>X1DR89_9ZZZZ</name>
<gene>
    <name evidence="1" type="ORF">S01H4_66432</name>
</gene>